<sequence length="236" mass="24655">MRGRDLLDGLALRVLRGALVAVCAAGPLGAQEASTAAQATSAASQATGETTPFLPVLVFDQARVLENSIFGADLQRRVATARDALIAENDSVQTALQDEELALTEARKTLAVEEFRAKAEAFDAKVVRIRAEQDAKSQAIQTLYEDGVAAFDLELRPVLAAIARDFGALVMLERGQVFLLSDSVDVSAQAVEMLNARARAQGLSAPDGAPDSGPANGTEGASDLLDAPIVPDPSAN</sequence>
<evidence type="ECO:0000313" key="2">
    <source>
        <dbReference type="EMBL" id="SLN39907.1"/>
    </source>
</evidence>
<dbReference type="GO" id="GO:0051082">
    <property type="term" value="F:unfolded protein binding"/>
    <property type="evidence" value="ECO:0007669"/>
    <property type="project" value="InterPro"/>
</dbReference>
<dbReference type="OrthoDB" id="7868372at2"/>
<organism evidence="2 3">
    <name type="scientific">Aquimixticola soesokkakensis</name>
    <dbReference type="NCBI Taxonomy" id="1519096"/>
    <lineage>
        <taxon>Bacteria</taxon>
        <taxon>Pseudomonadati</taxon>
        <taxon>Pseudomonadota</taxon>
        <taxon>Alphaproteobacteria</taxon>
        <taxon>Rhodobacterales</taxon>
        <taxon>Paracoccaceae</taxon>
        <taxon>Aquimixticola</taxon>
    </lineage>
</organism>
<dbReference type="EMBL" id="FWFS01000005">
    <property type="protein sequence ID" value="SLN39907.1"/>
    <property type="molecule type" value="Genomic_DNA"/>
</dbReference>
<proteinExistence type="predicted"/>
<dbReference type="InterPro" id="IPR024930">
    <property type="entry name" value="Skp_dom_sf"/>
</dbReference>
<accession>A0A1Y5SKR1</accession>
<dbReference type="AlphaFoldDB" id="A0A1Y5SKR1"/>
<gene>
    <name evidence="2" type="ORF">AQS8620_01499</name>
</gene>
<keyword evidence="3" id="KW-1185">Reference proteome</keyword>
<feature type="region of interest" description="Disordered" evidence="1">
    <location>
        <begin position="202"/>
        <end position="236"/>
    </location>
</feature>
<dbReference type="SUPFAM" id="SSF111384">
    <property type="entry name" value="OmpH-like"/>
    <property type="match status" value="1"/>
</dbReference>
<evidence type="ECO:0000313" key="3">
    <source>
        <dbReference type="Proteomes" id="UP000193862"/>
    </source>
</evidence>
<dbReference type="RefSeq" id="WP_085836224.1">
    <property type="nucleotide sequence ID" value="NZ_FWFS01000005.1"/>
</dbReference>
<protein>
    <submittedName>
        <fullName evidence="2">Outer membrane protein (OmpH-like)</fullName>
    </submittedName>
</protein>
<dbReference type="Pfam" id="PF03938">
    <property type="entry name" value="OmpH"/>
    <property type="match status" value="1"/>
</dbReference>
<name>A0A1Y5SKR1_9RHOB</name>
<dbReference type="Gene3D" id="3.30.910.20">
    <property type="entry name" value="Skp domain"/>
    <property type="match status" value="1"/>
</dbReference>
<dbReference type="Proteomes" id="UP000193862">
    <property type="component" value="Unassembled WGS sequence"/>
</dbReference>
<evidence type="ECO:0000256" key="1">
    <source>
        <dbReference type="SAM" id="MobiDB-lite"/>
    </source>
</evidence>
<dbReference type="InterPro" id="IPR005632">
    <property type="entry name" value="Chaperone_Skp"/>
</dbReference>
<dbReference type="SMART" id="SM00935">
    <property type="entry name" value="OmpH"/>
    <property type="match status" value="1"/>
</dbReference>
<reference evidence="2 3" key="1">
    <citation type="submission" date="2017-03" db="EMBL/GenBank/DDBJ databases">
        <authorList>
            <person name="Afonso C.L."/>
            <person name="Miller P.J."/>
            <person name="Scott M.A."/>
            <person name="Spackman E."/>
            <person name="Goraichik I."/>
            <person name="Dimitrov K.M."/>
            <person name="Suarez D.L."/>
            <person name="Swayne D.E."/>
        </authorList>
    </citation>
    <scope>NUCLEOTIDE SEQUENCE [LARGE SCALE GENOMIC DNA]</scope>
    <source>
        <strain evidence="2 3">CECT 8620</strain>
    </source>
</reference>